<dbReference type="GO" id="GO:0004601">
    <property type="term" value="F:peroxidase activity"/>
    <property type="evidence" value="ECO:0007669"/>
    <property type="project" value="InterPro"/>
</dbReference>
<protein>
    <submittedName>
        <fullName evidence="1">Osmotically inducible protein OsmC</fullName>
    </submittedName>
</protein>
<dbReference type="GO" id="GO:0006979">
    <property type="term" value="P:response to oxidative stress"/>
    <property type="evidence" value="ECO:0007669"/>
    <property type="project" value="InterPro"/>
</dbReference>
<keyword evidence="2" id="KW-1185">Reference proteome</keyword>
<dbReference type="Proteomes" id="UP000198598">
    <property type="component" value="Unassembled WGS sequence"/>
</dbReference>
<proteinExistence type="predicted"/>
<organism evidence="1 2">
    <name type="scientific">Spirosoma endophyticum</name>
    <dbReference type="NCBI Taxonomy" id="662367"/>
    <lineage>
        <taxon>Bacteria</taxon>
        <taxon>Pseudomonadati</taxon>
        <taxon>Bacteroidota</taxon>
        <taxon>Cytophagia</taxon>
        <taxon>Cytophagales</taxon>
        <taxon>Cytophagaceae</taxon>
        <taxon>Spirosoma</taxon>
    </lineage>
</organism>
<dbReference type="InterPro" id="IPR015946">
    <property type="entry name" value="KH_dom-like_a/b"/>
</dbReference>
<dbReference type="InterPro" id="IPR036102">
    <property type="entry name" value="OsmC/Ohrsf"/>
</dbReference>
<gene>
    <name evidence="1" type="ORF">SAMN05216167_104305</name>
</gene>
<reference evidence="1 2" key="1">
    <citation type="submission" date="2016-10" db="EMBL/GenBank/DDBJ databases">
        <authorList>
            <person name="de Groot N.N."/>
        </authorList>
    </citation>
    <scope>NUCLEOTIDE SEQUENCE [LARGE SCALE GENOMIC DNA]</scope>
    <source>
        <strain evidence="1 2">DSM 26130</strain>
    </source>
</reference>
<dbReference type="InterPro" id="IPR003718">
    <property type="entry name" value="OsmC/Ohr_fam"/>
</dbReference>
<name>A0A1I1R9X3_9BACT</name>
<dbReference type="PANTHER" id="PTHR42830:SF1">
    <property type="entry name" value="OSMOTICALLY INDUCIBLE FAMILY PROTEIN"/>
    <property type="match status" value="1"/>
</dbReference>
<dbReference type="NCBIfam" id="TIGR03562">
    <property type="entry name" value="osmo_induc_OsmC"/>
    <property type="match status" value="1"/>
</dbReference>
<dbReference type="STRING" id="662367.SAMN05216167_104305"/>
<evidence type="ECO:0000313" key="2">
    <source>
        <dbReference type="Proteomes" id="UP000198598"/>
    </source>
</evidence>
<dbReference type="EMBL" id="FOLQ01000004">
    <property type="protein sequence ID" value="SFD30957.1"/>
    <property type="molecule type" value="Genomic_DNA"/>
</dbReference>
<evidence type="ECO:0000313" key="1">
    <source>
        <dbReference type="EMBL" id="SFD30957.1"/>
    </source>
</evidence>
<dbReference type="Gene3D" id="3.30.300.20">
    <property type="match status" value="1"/>
</dbReference>
<dbReference type="AlphaFoldDB" id="A0A1I1R9X3"/>
<dbReference type="PANTHER" id="PTHR42830">
    <property type="entry name" value="OSMOTICALLY INDUCIBLE FAMILY PROTEIN"/>
    <property type="match status" value="1"/>
</dbReference>
<dbReference type="Pfam" id="PF02566">
    <property type="entry name" value="OsmC"/>
    <property type="match status" value="1"/>
</dbReference>
<sequence length="155" mass="16351">MPLTRIHYTNMLKRRASAVWKGGLQEGTGTMSSFSGALDNTAYSFKTRLVSEDGKAGTNPEELLAAAHAGCYAMATSATMAQAGFTPDELSVAATLTLDTDTLSVTAVDLQIKGKVPGMTAEQFEEVAENAAKMCVISRALNPSIQVTKTATLEN</sequence>
<dbReference type="SUPFAM" id="SSF82784">
    <property type="entry name" value="OsmC-like"/>
    <property type="match status" value="1"/>
</dbReference>
<dbReference type="InterPro" id="IPR052707">
    <property type="entry name" value="OsmC_Ohr_Peroxiredoxin"/>
</dbReference>
<dbReference type="InterPro" id="IPR019904">
    <property type="entry name" value="Peroxiredoxin_OsmC"/>
</dbReference>
<accession>A0A1I1R9X3</accession>